<dbReference type="InterPro" id="IPR028098">
    <property type="entry name" value="Glyco_trans_4-like_N"/>
</dbReference>
<gene>
    <name evidence="3" type="ORF">VJ786_02105</name>
</gene>
<keyword evidence="4" id="KW-1185">Reference proteome</keyword>
<dbReference type="Pfam" id="PF00534">
    <property type="entry name" value="Glycos_transf_1"/>
    <property type="match status" value="1"/>
</dbReference>
<dbReference type="RefSeq" id="WP_336557136.1">
    <property type="nucleotide sequence ID" value="NZ_JAYLLN010000003.1"/>
</dbReference>
<comment type="caution">
    <text evidence="3">The sequence shown here is derived from an EMBL/GenBank/DDBJ whole genome shotgun (WGS) entry which is preliminary data.</text>
</comment>
<dbReference type="Pfam" id="PF13477">
    <property type="entry name" value="Glyco_trans_4_2"/>
    <property type="match status" value="1"/>
</dbReference>
<dbReference type="SUPFAM" id="SSF53756">
    <property type="entry name" value="UDP-Glycosyltransferase/glycogen phosphorylase"/>
    <property type="match status" value="1"/>
</dbReference>
<dbReference type="Proteomes" id="UP001363035">
    <property type="component" value="Unassembled WGS sequence"/>
</dbReference>
<dbReference type="Gene3D" id="3.40.50.2000">
    <property type="entry name" value="Glycogen Phosphorylase B"/>
    <property type="match status" value="2"/>
</dbReference>
<feature type="domain" description="Glycosyltransferase subfamily 4-like N-terminal" evidence="2">
    <location>
        <begin position="22"/>
        <end position="142"/>
    </location>
</feature>
<feature type="domain" description="Glycosyl transferase family 1" evidence="1">
    <location>
        <begin position="192"/>
        <end position="355"/>
    </location>
</feature>
<evidence type="ECO:0000259" key="2">
    <source>
        <dbReference type="Pfam" id="PF13477"/>
    </source>
</evidence>
<reference evidence="3 4" key="1">
    <citation type="submission" date="2024-01" db="EMBL/GenBank/DDBJ databases">
        <title>Sphingobacterium tenebrionis sp. nov., a novel endophyte isolated from tenebrio molitor intestines.</title>
        <authorList>
            <person name="Zhang C."/>
        </authorList>
    </citation>
    <scope>NUCLEOTIDE SEQUENCE [LARGE SCALE GENOMIC DNA]</scope>
    <source>
        <strain evidence="3 4">PU5-4</strain>
    </source>
</reference>
<dbReference type="EMBL" id="JAYLLN010000003">
    <property type="protein sequence ID" value="MEI5983689.1"/>
    <property type="molecule type" value="Genomic_DNA"/>
</dbReference>
<accession>A0ABU8I2N0</accession>
<organism evidence="3 4">
    <name type="scientific">Sphingobacterium tenebrionis</name>
    <dbReference type="NCBI Taxonomy" id="3111775"/>
    <lineage>
        <taxon>Bacteria</taxon>
        <taxon>Pseudomonadati</taxon>
        <taxon>Bacteroidota</taxon>
        <taxon>Sphingobacteriia</taxon>
        <taxon>Sphingobacteriales</taxon>
        <taxon>Sphingobacteriaceae</taxon>
        <taxon>Sphingobacterium</taxon>
    </lineage>
</organism>
<dbReference type="PANTHER" id="PTHR12526">
    <property type="entry name" value="GLYCOSYLTRANSFERASE"/>
    <property type="match status" value="1"/>
</dbReference>
<evidence type="ECO:0000313" key="4">
    <source>
        <dbReference type="Proteomes" id="UP001363035"/>
    </source>
</evidence>
<evidence type="ECO:0000313" key="3">
    <source>
        <dbReference type="EMBL" id="MEI5983689.1"/>
    </source>
</evidence>
<protein>
    <submittedName>
        <fullName evidence="3">Glycosyltransferase family 4 protein</fullName>
    </submittedName>
</protein>
<dbReference type="CDD" id="cd03808">
    <property type="entry name" value="GT4_CapM-like"/>
    <property type="match status" value="1"/>
</dbReference>
<proteinExistence type="predicted"/>
<evidence type="ECO:0000259" key="1">
    <source>
        <dbReference type="Pfam" id="PF00534"/>
    </source>
</evidence>
<sequence>MNKIIRVSTVPESLYALLKGQLKYLSESFEVVGVSSSGEYLELTSERENIPVIAVDMERRINPIKDIRSLINLYKIFKREKPYIVHSITPKAGLLSMIAAKFAGVPIRIHTFTGVVFPSKTGLFQKILILMDRILCASATHIYPEGNGVRKDLINFNITKKPLKIIANGNVNGIDLNFFDPKLYTSSANMQLKEELGIKENDFVFIFVGRLVRDKGIEELIMAFKEINVVNAKLILVGPYENKIDPLSHLTLKEIKNNQNIIEVGFQKDVRPYFAIADALVFPSYREGFPNVVLQAGAMGIPSIVTDINGSNEIIENGINGIIVPLKDVDKLKKNMTLILDDVNFYKKLKNKSRSMIEEKYQQELVWQTLLKEYIELINSQQNKYS</sequence>
<dbReference type="InterPro" id="IPR001296">
    <property type="entry name" value="Glyco_trans_1"/>
</dbReference>
<name>A0ABU8I2N0_9SPHI</name>
<dbReference type="PANTHER" id="PTHR12526:SF630">
    <property type="entry name" value="GLYCOSYLTRANSFERASE"/>
    <property type="match status" value="1"/>
</dbReference>